<protein>
    <recommendedName>
        <fullName evidence="5">Demethylmenaquinone methyltransferase</fullName>
        <ecNumber evidence="5">2.1.1.163</ecNumber>
    </recommendedName>
</protein>
<dbReference type="InterPro" id="IPR023576">
    <property type="entry name" value="UbiE/COQ5_MeTrFase_CS"/>
</dbReference>
<dbReference type="EnsemblBacteria" id="ACI20952">
    <property type="protein sequence ID" value="ACI20952"/>
    <property type="gene ID" value="THEYE_A0189"/>
</dbReference>
<dbReference type="InterPro" id="IPR029063">
    <property type="entry name" value="SAM-dependent_MTases_sf"/>
</dbReference>
<dbReference type="Pfam" id="PF01209">
    <property type="entry name" value="Ubie_methyltran"/>
    <property type="match status" value="1"/>
</dbReference>
<dbReference type="PROSITE" id="PS01183">
    <property type="entry name" value="UBIE_1"/>
    <property type="match status" value="1"/>
</dbReference>
<proteinExistence type="inferred from homology"/>
<comment type="function">
    <text evidence="5">Methyltransferase required for the conversion of demethylmenaquinol (DMKH2) to menaquinol (MKH2).</text>
</comment>
<dbReference type="PROSITE" id="PS51608">
    <property type="entry name" value="SAM_MT_UBIE"/>
    <property type="match status" value="1"/>
</dbReference>
<dbReference type="GO" id="GO:0043770">
    <property type="term" value="F:demethylmenaquinone methyltransferase activity"/>
    <property type="evidence" value="ECO:0007669"/>
    <property type="project" value="UniProtKB-UniRule"/>
</dbReference>
<dbReference type="EMBL" id="CP001147">
    <property type="protein sequence ID" value="ACI20952.1"/>
    <property type="molecule type" value="Genomic_DNA"/>
</dbReference>
<comment type="similarity">
    <text evidence="5">Belongs to the class I-like SAM-binding methyltransferase superfamily. MenG/UbiE family.</text>
</comment>
<keyword evidence="4 5" id="KW-0949">S-adenosyl-L-methionine</keyword>
<keyword evidence="2 5" id="KW-0489">Methyltransferase</keyword>
<dbReference type="Gene3D" id="3.40.50.150">
    <property type="entry name" value="Vaccinia Virus protein VP39"/>
    <property type="match status" value="1"/>
</dbReference>
<evidence type="ECO:0000256" key="1">
    <source>
        <dbReference type="ARBA" id="ARBA00022428"/>
    </source>
</evidence>
<dbReference type="OrthoDB" id="9808140at2"/>
<evidence type="ECO:0000256" key="4">
    <source>
        <dbReference type="ARBA" id="ARBA00022691"/>
    </source>
</evidence>
<dbReference type="PANTHER" id="PTHR43591">
    <property type="entry name" value="METHYLTRANSFERASE"/>
    <property type="match status" value="1"/>
</dbReference>
<feature type="binding site" evidence="5">
    <location>
        <position position="56"/>
    </location>
    <ligand>
        <name>S-adenosyl-L-methionine</name>
        <dbReference type="ChEBI" id="CHEBI:59789"/>
    </ligand>
</feature>
<dbReference type="GO" id="GO:0009234">
    <property type="term" value="P:menaquinone biosynthetic process"/>
    <property type="evidence" value="ECO:0007669"/>
    <property type="project" value="UniProtKB-UniRule"/>
</dbReference>
<name>B5YHX3_THEYD</name>
<dbReference type="UniPathway" id="UPA00079">
    <property type="reaction ID" value="UER00169"/>
</dbReference>
<comment type="caution">
    <text evidence="5">Lacks conserved residue(s) required for the propagation of feature annotation.</text>
</comment>
<feature type="binding site" evidence="5">
    <location>
        <position position="74"/>
    </location>
    <ligand>
        <name>S-adenosyl-L-methionine</name>
        <dbReference type="ChEBI" id="CHEBI:59789"/>
    </ligand>
</feature>
<dbReference type="eggNOG" id="COG2226">
    <property type="taxonomic scope" value="Bacteria"/>
</dbReference>
<dbReference type="AlphaFoldDB" id="B5YHX3"/>
<dbReference type="RefSeq" id="WP_012545681.1">
    <property type="nucleotide sequence ID" value="NC_011296.1"/>
</dbReference>
<comment type="pathway">
    <text evidence="5">Quinol/quinone metabolism; menaquinone biosynthesis; menaquinol from 1,4-dihydroxy-2-naphthoate: step 2/2.</text>
</comment>
<dbReference type="HOGENOM" id="CLU_037990_0_0_0"/>
<comment type="catalytic activity">
    <reaction evidence="5">
        <text>a 2-demethylmenaquinol + S-adenosyl-L-methionine = a menaquinol + S-adenosyl-L-homocysteine + H(+)</text>
        <dbReference type="Rhea" id="RHEA:42640"/>
        <dbReference type="Rhea" id="RHEA-COMP:9539"/>
        <dbReference type="Rhea" id="RHEA-COMP:9563"/>
        <dbReference type="ChEBI" id="CHEBI:15378"/>
        <dbReference type="ChEBI" id="CHEBI:18151"/>
        <dbReference type="ChEBI" id="CHEBI:55437"/>
        <dbReference type="ChEBI" id="CHEBI:57856"/>
        <dbReference type="ChEBI" id="CHEBI:59789"/>
        <dbReference type="EC" id="2.1.1.163"/>
    </reaction>
</comment>
<dbReference type="InterPro" id="IPR004033">
    <property type="entry name" value="UbiE/COQ5_MeTrFase"/>
</dbReference>
<keyword evidence="7" id="KW-1185">Reference proteome</keyword>
<sequence length="223" mass="25519">MKETQEIKSMFDKIVSRYDFLNRLLSFWQDILWRKKMATEAVNKETQLVLDLAVGTGDSAKELLKKGAKVIGVDISFEMLRIARGKIQNDFTPVSASAYELPFRDKIFDAVTCAFGIRNMHETEVALREIHRVIKDNGKIIILEFSLPSGFVRKPYLFYLKKIVPSIASLFSVKTAYEYLGSSIEGFYKPEDFTELLQNCGFKNIKTHSLSFGVVYLYVGEKI</sequence>
<dbReference type="SUPFAM" id="SSF53335">
    <property type="entry name" value="S-adenosyl-L-methionine-dependent methyltransferases"/>
    <property type="match status" value="1"/>
</dbReference>
<keyword evidence="1 5" id="KW-0474">Menaquinone biosynthesis</keyword>
<evidence type="ECO:0000313" key="6">
    <source>
        <dbReference type="EMBL" id="ACI20952.1"/>
    </source>
</evidence>
<keyword evidence="3 5" id="KW-0808">Transferase</keyword>
<dbReference type="STRING" id="289376.THEYE_A0189"/>
<dbReference type="Proteomes" id="UP000000718">
    <property type="component" value="Chromosome"/>
</dbReference>
<evidence type="ECO:0000256" key="5">
    <source>
        <dbReference type="HAMAP-Rule" id="MF_01813"/>
    </source>
</evidence>
<dbReference type="PANTHER" id="PTHR43591:SF24">
    <property type="entry name" value="2-METHOXY-6-POLYPRENYL-1,4-BENZOQUINOL METHYLASE, MITOCHONDRIAL"/>
    <property type="match status" value="1"/>
</dbReference>
<evidence type="ECO:0000256" key="2">
    <source>
        <dbReference type="ARBA" id="ARBA00022603"/>
    </source>
</evidence>
<dbReference type="EC" id="2.1.1.163" evidence="5"/>
<organism evidence="6 7">
    <name type="scientific">Thermodesulfovibrio yellowstonii (strain ATCC 51303 / DSM 11347 / YP87)</name>
    <dbReference type="NCBI Taxonomy" id="289376"/>
    <lineage>
        <taxon>Bacteria</taxon>
        <taxon>Pseudomonadati</taxon>
        <taxon>Nitrospirota</taxon>
        <taxon>Thermodesulfovibrionia</taxon>
        <taxon>Thermodesulfovibrionales</taxon>
        <taxon>Thermodesulfovibrionaceae</taxon>
        <taxon>Thermodesulfovibrio</taxon>
    </lineage>
</organism>
<dbReference type="GO" id="GO:0008168">
    <property type="term" value="F:methyltransferase activity"/>
    <property type="evidence" value="ECO:0000318"/>
    <property type="project" value="GO_Central"/>
</dbReference>
<reference evidence="6 7" key="2">
    <citation type="journal article" date="2015" name="Genome Announc.">
        <title>Genome Sequence of the Sulfate-Reducing Thermophilic Bacterium Thermodesulfovibrio yellowstonii Strain DSM 11347T (Phylum Nitrospirae).</title>
        <authorList>
            <person name="Bhatnagar S."/>
            <person name="Badger J.H."/>
            <person name="Madupu R."/>
            <person name="Khouri H.M."/>
            <person name="O'Connor E.M."/>
            <person name="Robb F.T."/>
            <person name="Ward N.L."/>
            <person name="Eisen J.A."/>
        </authorList>
    </citation>
    <scope>NUCLEOTIDE SEQUENCE [LARGE SCALE GENOMIC DNA]</scope>
    <source>
        <strain evidence="7">ATCC 51303 / DSM 11347 / YP87</strain>
    </source>
</reference>
<evidence type="ECO:0000256" key="3">
    <source>
        <dbReference type="ARBA" id="ARBA00022679"/>
    </source>
</evidence>
<dbReference type="GO" id="GO:0032259">
    <property type="term" value="P:methylation"/>
    <property type="evidence" value="ECO:0007669"/>
    <property type="project" value="UniProtKB-KW"/>
</dbReference>
<reference evidence="7" key="1">
    <citation type="submission" date="2008-08" db="EMBL/GenBank/DDBJ databases">
        <title>The complete genome sequence of Thermodesulfovibrio yellowstonii strain ATCC 51303 / DSM 11347 / YP87.</title>
        <authorList>
            <person name="Dodson R.J."/>
            <person name="Durkin A.S."/>
            <person name="Wu M."/>
            <person name="Eisen J."/>
            <person name="Sutton G."/>
        </authorList>
    </citation>
    <scope>NUCLEOTIDE SEQUENCE [LARGE SCALE GENOMIC DNA]</scope>
    <source>
        <strain evidence="7">ATCC 51303 / DSM 11347 / YP87</strain>
    </source>
</reference>
<dbReference type="InParanoid" id="B5YHX3"/>
<accession>B5YHX3</accession>
<dbReference type="NCBIfam" id="NF001244">
    <property type="entry name" value="PRK00216.1-5"/>
    <property type="match status" value="1"/>
</dbReference>
<dbReference type="KEGG" id="tye:THEYE_A0189"/>
<dbReference type="CDD" id="cd02440">
    <property type="entry name" value="AdoMet_MTases"/>
    <property type="match status" value="1"/>
</dbReference>
<gene>
    <name evidence="5" type="primary">menG</name>
    <name evidence="6" type="ordered locus">THEYE_A0189</name>
</gene>
<dbReference type="HAMAP" id="MF_01813">
    <property type="entry name" value="MenG_UbiE_methyltr"/>
    <property type="match status" value="1"/>
</dbReference>
<dbReference type="FunCoup" id="B5YHX3">
    <property type="interactions" value="363"/>
</dbReference>
<dbReference type="NCBIfam" id="TIGR01934">
    <property type="entry name" value="MenG_MenH_UbiE"/>
    <property type="match status" value="1"/>
</dbReference>
<dbReference type="PATRIC" id="fig|289376.4.peg.186"/>
<evidence type="ECO:0000313" key="7">
    <source>
        <dbReference type="Proteomes" id="UP000000718"/>
    </source>
</evidence>